<sequence length="96" mass="10805">MTRWDPSLDLACLLEALSEEILAATDEEVRETSGLQGWTIANTALEVRSLIRTARANVEGNLEQDFDQNLSDELGKSGAGSRPVRRPRFWSHNQRH</sequence>
<feature type="region of interest" description="Disordered" evidence="1">
    <location>
        <begin position="62"/>
        <end position="96"/>
    </location>
</feature>
<dbReference type="RefSeq" id="WP_028152399.1">
    <property type="nucleotide sequence ID" value="NZ_CP086139.1"/>
</dbReference>
<accession>A0A939SA39</accession>
<geneLocation type="plasmid" evidence="3 4">
    <name>pBb144S4c</name>
</geneLocation>
<gene>
    <name evidence="3" type="ORF">J4G43_055030</name>
    <name evidence="2" type="ORF">J4G43_52745</name>
</gene>
<reference evidence="3 4" key="2">
    <citation type="journal article" date="2022" name="Int. J. Syst. Evol. Microbiol.">
        <title>Strains of Bradyrhizobium barranii sp. nov. associated with legumes native to Canada are symbionts of soybeans and belong to different subspecies (subsp. barranii subsp. nov. and subsp. apii subsp. nov.) and symbiovars (sv. glycinearum and sv. septentrionale).</title>
        <authorList>
            <person name="Bromfield E.S.P."/>
            <person name="Cloutier S."/>
            <person name="Wasai-Hara S."/>
            <person name="Minamisawa K."/>
        </authorList>
    </citation>
    <scope>NUCLEOTIDE SEQUENCE [LARGE SCALE GENOMIC DNA]</scope>
    <source>
        <strain evidence="4">144S4</strain>
        <plasmid evidence="3 4">pBb144S4c</plasmid>
    </source>
</reference>
<proteinExistence type="predicted"/>
<evidence type="ECO:0000313" key="3">
    <source>
        <dbReference type="EMBL" id="UEM18306.1"/>
    </source>
</evidence>
<dbReference type="KEGG" id="bban:J4G43_055030"/>
<reference evidence="2" key="1">
    <citation type="submission" date="2021-03" db="EMBL/GenBank/DDBJ databases">
        <title>Whole Genome Sequence of Bradyrhizobium sp. Strain 144S4.</title>
        <authorList>
            <person name="Bromfield E.S.P."/>
            <person name="Cloutier S."/>
        </authorList>
    </citation>
    <scope>NUCLEOTIDE SEQUENCE [LARGE SCALE GENOMIC DNA]</scope>
    <source>
        <strain evidence="2">144S4</strain>
    </source>
</reference>
<protein>
    <submittedName>
        <fullName evidence="2">Uncharacterized protein</fullName>
    </submittedName>
</protein>
<evidence type="ECO:0000313" key="2">
    <source>
        <dbReference type="EMBL" id="MBO1869096.1"/>
    </source>
</evidence>
<evidence type="ECO:0000313" key="4">
    <source>
        <dbReference type="Proteomes" id="UP000664702"/>
    </source>
</evidence>
<dbReference type="EMBL" id="CP086139">
    <property type="protein sequence ID" value="UEM18306.1"/>
    <property type="molecule type" value="Genomic_DNA"/>
</dbReference>
<keyword evidence="3" id="KW-0614">Plasmid</keyword>
<dbReference type="AlphaFoldDB" id="A0A939SA39"/>
<feature type="compositionally biased region" description="Basic residues" evidence="1">
    <location>
        <begin position="83"/>
        <end position="96"/>
    </location>
</feature>
<evidence type="ECO:0000256" key="1">
    <source>
        <dbReference type="SAM" id="MobiDB-lite"/>
    </source>
</evidence>
<dbReference type="EMBL" id="JAGEMI010000003">
    <property type="protein sequence ID" value="MBO1869096.1"/>
    <property type="molecule type" value="Genomic_DNA"/>
</dbReference>
<organism evidence="2">
    <name type="scientific">Bradyrhizobium barranii subsp. barranii</name>
    <dbReference type="NCBI Taxonomy" id="2823807"/>
    <lineage>
        <taxon>Bacteria</taxon>
        <taxon>Pseudomonadati</taxon>
        <taxon>Pseudomonadota</taxon>
        <taxon>Alphaproteobacteria</taxon>
        <taxon>Hyphomicrobiales</taxon>
        <taxon>Nitrobacteraceae</taxon>
        <taxon>Bradyrhizobium</taxon>
        <taxon>Bradyrhizobium barranii</taxon>
    </lineage>
</organism>
<dbReference type="Proteomes" id="UP000664702">
    <property type="component" value="Plasmid pBb144S4c"/>
</dbReference>
<name>A0A939SA39_9BRAD</name>